<dbReference type="AlphaFoldDB" id="A0A7R9GUG2"/>
<proteinExistence type="predicted"/>
<organism evidence="2">
    <name type="scientific">Timema cristinae</name>
    <name type="common">Walking stick</name>
    <dbReference type="NCBI Taxonomy" id="61476"/>
    <lineage>
        <taxon>Eukaryota</taxon>
        <taxon>Metazoa</taxon>
        <taxon>Ecdysozoa</taxon>
        <taxon>Arthropoda</taxon>
        <taxon>Hexapoda</taxon>
        <taxon>Insecta</taxon>
        <taxon>Pterygota</taxon>
        <taxon>Neoptera</taxon>
        <taxon>Polyneoptera</taxon>
        <taxon>Phasmatodea</taxon>
        <taxon>Timematodea</taxon>
        <taxon>Timematoidea</taxon>
        <taxon>Timematidae</taxon>
        <taxon>Timema</taxon>
    </lineage>
</organism>
<gene>
    <name evidence="2" type="ORF">TCEB3V08_LOCUS4246</name>
</gene>
<evidence type="ECO:0000313" key="2">
    <source>
        <dbReference type="EMBL" id="CAD7397891.1"/>
    </source>
</evidence>
<evidence type="ECO:0000256" key="1">
    <source>
        <dbReference type="SAM" id="MobiDB-lite"/>
    </source>
</evidence>
<feature type="region of interest" description="Disordered" evidence="1">
    <location>
        <begin position="108"/>
        <end position="164"/>
    </location>
</feature>
<protein>
    <submittedName>
        <fullName evidence="2">Uncharacterized protein</fullName>
    </submittedName>
</protein>
<sequence length="357" mass="40099">MSLLDKSVTSSEMAHSKFVSLTSCEEEQSFSTYKKILSDKRSNFTTEIHKTYKRLRESELLFFFWTVSPPSYSKDRNRREEGRMISISTSLVRIRSFSLRLPFALTQPGTNNGDVTRKPRSPQSARKYSQPFPPPANILLERDNGSQSSPLPPPYLQHPHAEKEGRSPLHSVLMESAPHLALELLNKYRELAVVRTPHCHTSPPLVPTDIVYPTEIRTSISPPSAVELNMTSTLANYATEAADLFCQDLRRLGHPGLIQLVPSTHSGCTSAGFRNFPKPLCYVSVQFVQYLLSVLCLVYPSPGDSGVRLNCVPIPEMNSFICQESGAKKRLILSCRNTGKIKCIRLEERCSVTKQLD</sequence>
<accession>A0A7R9GUG2</accession>
<dbReference type="EMBL" id="OC317596">
    <property type="protein sequence ID" value="CAD7397891.1"/>
    <property type="molecule type" value="Genomic_DNA"/>
</dbReference>
<reference evidence="2" key="1">
    <citation type="submission" date="2020-11" db="EMBL/GenBank/DDBJ databases">
        <authorList>
            <person name="Tran Van P."/>
        </authorList>
    </citation>
    <scope>NUCLEOTIDE SEQUENCE</scope>
</reference>
<name>A0A7R9GUG2_TIMCR</name>